<evidence type="ECO:0000313" key="5">
    <source>
        <dbReference type="Proteomes" id="UP000321181"/>
    </source>
</evidence>
<dbReference type="OrthoDB" id="3743969at2"/>
<dbReference type="EMBL" id="BJYY01000015">
    <property type="protein sequence ID" value="GEO34723.1"/>
    <property type="molecule type" value="Genomic_DNA"/>
</dbReference>
<dbReference type="Gene3D" id="1.10.10.1320">
    <property type="entry name" value="Anti-sigma factor, zinc-finger domain"/>
    <property type="match status" value="1"/>
</dbReference>
<dbReference type="AlphaFoldDB" id="A0A512DE23"/>
<proteinExistence type="predicted"/>
<reference evidence="4 5" key="1">
    <citation type="submission" date="2019-07" db="EMBL/GenBank/DDBJ databases">
        <title>Whole genome shotgun sequence of Cellulomonas aerilata NBRC 106308.</title>
        <authorList>
            <person name="Hosoyama A."/>
            <person name="Uohara A."/>
            <person name="Ohji S."/>
            <person name="Ichikawa N."/>
        </authorList>
    </citation>
    <scope>NUCLEOTIDE SEQUENCE [LARGE SCALE GENOMIC DNA]</scope>
    <source>
        <strain evidence="4 5">NBRC 106308</strain>
    </source>
</reference>
<evidence type="ECO:0000259" key="3">
    <source>
        <dbReference type="Pfam" id="PF13490"/>
    </source>
</evidence>
<keyword evidence="2" id="KW-0804">Transcription</keyword>
<feature type="domain" description="Putative zinc-finger" evidence="3">
    <location>
        <begin position="8"/>
        <end position="36"/>
    </location>
</feature>
<protein>
    <recommendedName>
        <fullName evidence="3">Putative zinc-finger domain-containing protein</fullName>
    </recommendedName>
</protein>
<keyword evidence="1" id="KW-0805">Transcription regulation</keyword>
<keyword evidence="5" id="KW-1185">Reference proteome</keyword>
<name>A0A512DE23_9CELL</name>
<dbReference type="InterPro" id="IPR027383">
    <property type="entry name" value="Znf_put"/>
</dbReference>
<comment type="caution">
    <text evidence="4">The sequence shown here is derived from an EMBL/GenBank/DDBJ whole genome shotgun (WGS) entry which is preliminary data.</text>
</comment>
<dbReference type="RefSeq" id="WP_146904827.1">
    <property type="nucleotide sequence ID" value="NZ_BAAARM010000004.1"/>
</dbReference>
<evidence type="ECO:0000256" key="1">
    <source>
        <dbReference type="ARBA" id="ARBA00023015"/>
    </source>
</evidence>
<dbReference type="Proteomes" id="UP000321181">
    <property type="component" value="Unassembled WGS sequence"/>
</dbReference>
<dbReference type="InterPro" id="IPR041916">
    <property type="entry name" value="Anti_sigma_zinc_sf"/>
</dbReference>
<evidence type="ECO:0000256" key="2">
    <source>
        <dbReference type="ARBA" id="ARBA00023163"/>
    </source>
</evidence>
<dbReference type="Pfam" id="PF13490">
    <property type="entry name" value="zf-HC2"/>
    <property type="match status" value="1"/>
</dbReference>
<organism evidence="4 5">
    <name type="scientific">Cellulomonas aerilata</name>
    <dbReference type="NCBI Taxonomy" id="515326"/>
    <lineage>
        <taxon>Bacteria</taxon>
        <taxon>Bacillati</taxon>
        <taxon>Actinomycetota</taxon>
        <taxon>Actinomycetes</taxon>
        <taxon>Micrococcales</taxon>
        <taxon>Cellulomonadaceae</taxon>
        <taxon>Cellulomonas</taxon>
    </lineage>
</organism>
<gene>
    <name evidence="4" type="ORF">CAE01nite_24480</name>
</gene>
<sequence length="343" mass="35728">MSHHLGSLISALVDGQLSPADAERALAHVAACSPCADELAAARQARRALSAADDVAPAPELTARLLALGSCHDLGTPGVAGVAAGMAAGRDRRRPVVPLGESAFAVPAKALSGDLVRRRRFDPRAVIGVVTGAGVVMTALLLLGEEPRVAPSTHRADALTALSRAPQEWAVGSGSAERQIHATLAAVAPLGAGSDPAAVQRLTDSAVLDWVRGEGWTGPDRLPDGYVVTDVRITGDDAEMLEVDLAGPDGRVVLTEQHGWLDVTSLGPVEERTIDGRTLYVVSRHPWHAVWQADDTVVSIVSEAPEDRVADVVDAFPVAGYDDGIPARLTRGWDTVTGALVNP</sequence>
<accession>A0A512DE23</accession>
<evidence type="ECO:0000313" key="4">
    <source>
        <dbReference type="EMBL" id="GEO34723.1"/>
    </source>
</evidence>